<evidence type="ECO:0000313" key="5">
    <source>
        <dbReference type="EMBL" id="MPR32061.1"/>
    </source>
</evidence>
<dbReference type="InterPro" id="IPR017871">
    <property type="entry name" value="ABC_transporter-like_CS"/>
</dbReference>
<dbReference type="PANTHER" id="PTHR43023">
    <property type="entry name" value="PROTEIN TRIGALACTOSYLDIACYLGLYCEROL 3, CHLOROPLASTIC"/>
    <property type="match status" value="1"/>
</dbReference>
<dbReference type="InterPro" id="IPR027417">
    <property type="entry name" value="P-loop_NTPase"/>
</dbReference>
<proteinExistence type="predicted"/>
<dbReference type="PANTHER" id="PTHR43023:SF3">
    <property type="entry name" value="PROTEIN TRIGALACTOSYLDIACYLGLYCEROL 3, CHLOROPLASTIC"/>
    <property type="match status" value="1"/>
</dbReference>
<evidence type="ECO:0000256" key="1">
    <source>
        <dbReference type="ARBA" id="ARBA00022448"/>
    </source>
</evidence>
<keyword evidence="1" id="KW-0813">Transport</keyword>
<reference evidence="5 6" key="1">
    <citation type="submission" date="2019-10" db="EMBL/GenBank/DDBJ databases">
        <title>Draft Genome Sequence of Cytophagaceae sp. SJW1-29.</title>
        <authorList>
            <person name="Choi A."/>
        </authorList>
    </citation>
    <scope>NUCLEOTIDE SEQUENCE [LARGE SCALE GENOMIC DNA]</scope>
    <source>
        <strain evidence="5 6">SJW1-29</strain>
    </source>
</reference>
<evidence type="ECO:0000313" key="6">
    <source>
        <dbReference type="Proteomes" id="UP000479293"/>
    </source>
</evidence>
<dbReference type="Proteomes" id="UP000479293">
    <property type="component" value="Unassembled WGS sequence"/>
</dbReference>
<keyword evidence="2" id="KW-0547">Nucleotide-binding</keyword>
<protein>
    <submittedName>
        <fullName evidence="5">ATP-binding cassette domain-containing protein</fullName>
    </submittedName>
</protein>
<keyword evidence="3 5" id="KW-0067">ATP-binding</keyword>
<dbReference type="SUPFAM" id="SSF52540">
    <property type="entry name" value="P-loop containing nucleoside triphosphate hydrolases"/>
    <property type="match status" value="1"/>
</dbReference>
<name>A0A7C9BD69_9BACT</name>
<organism evidence="5 6">
    <name type="scientific">Salmonirosea aquatica</name>
    <dbReference type="NCBI Taxonomy" id="2654236"/>
    <lineage>
        <taxon>Bacteria</taxon>
        <taxon>Pseudomonadati</taxon>
        <taxon>Bacteroidota</taxon>
        <taxon>Cytophagia</taxon>
        <taxon>Cytophagales</taxon>
        <taxon>Spirosomataceae</taxon>
        <taxon>Salmonirosea</taxon>
    </lineage>
</organism>
<dbReference type="EMBL" id="WHLY01000002">
    <property type="protein sequence ID" value="MPR32061.1"/>
    <property type="molecule type" value="Genomic_DNA"/>
</dbReference>
<sequence>MKTRKNTKTAEPAIENGPVIAIRDLYKSFGDLHVLKGIDLDVNKGENVVVLGRSGTGKSVLIKIISGLLKADRGSVKVLGQEVGELDEKQLRELRMKIGFSFQNSALYDSMTVRENLEFPLVRNVKNLSRAEINKSVEEVLESVGLARTINQMPSELSGGQRKRIGIARTLIMNPDIMLYDEPTAGLDPTTCIEINELINEVKEKYHTSSILITHDLTCAKMTGDRLAMLLDGTFAKVGTFEEVFSTDDERIKSFYDYNFTENEV</sequence>
<comment type="caution">
    <text evidence="5">The sequence shown here is derived from an EMBL/GenBank/DDBJ whole genome shotgun (WGS) entry which is preliminary data.</text>
</comment>
<dbReference type="GO" id="GO:0016887">
    <property type="term" value="F:ATP hydrolysis activity"/>
    <property type="evidence" value="ECO:0007669"/>
    <property type="project" value="InterPro"/>
</dbReference>
<keyword evidence="6" id="KW-1185">Reference proteome</keyword>
<dbReference type="Gene3D" id="3.40.50.300">
    <property type="entry name" value="P-loop containing nucleotide triphosphate hydrolases"/>
    <property type="match status" value="1"/>
</dbReference>
<dbReference type="InterPro" id="IPR003593">
    <property type="entry name" value="AAA+_ATPase"/>
</dbReference>
<gene>
    <name evidence="5" type="ORF">GBK04_01555</name>
</gene>
<dbReference type="PROSITE" id="PS00211">
    <property type="entry name" value="ABC_TRANSPORTER_1"/>
    <property type="match status" value="1"/>
</dbReference>
<dbReference type="Pfam" id="PF00005">
    <property type="entry name" value="ABC_tran"/>
    <property type="match status" value="1"/>
</dbReference>
<evidence type="ECO:0000256" key="3">
    <source>
        <dbReference type="ARBA" id="ARBA00022840"/>
    </source>
</evidence>
<evidence type="ECO:0000259" key="4">
    <source>
        <dbReference type="PROSITE" id="PS50893"/>
    </source>
</evidence>
<feature type="domain" description="ABC transporter" evidence="4">
    <location>
        <begin position="20"/>
        <end position="257"/>
    </location>
</feature>
<accession>A0A7C9BD69</accession>
<dbReference type="InterPro" id="IPR003439">
    <property type="entry name" value="ABC_transporter-like_ATP-bd"/>
</dbReference>
<dbReference type="SMART" id="SM00382">
    <property type="entry name" value="AAA"/>
    <property type="match status" value="1"/>
</dbReference>
<evidence type="ECO:0000256" key="2">
    <source>
        <dbReference type="ARBA" id="ARBA00022741"/>
    </source>
</evidence>
<dbReference type="PROSITE" id="PS50893">
    <property type="entry name" value="ABC_TRANSPORTER_2"/>
    <property type="match status" value="1"/>
</dbReference>
<dbReference type="GO" id="GO:0005524">
    <property type="term" value="F:ATP binding"/>
    <property type="evidence" value="ECO:0007669"/>
    <property type="project" value="UniProtKB-KW"/>
</dbReference>
<dbReference type="AlphaFoldDB" id="A0A7C9BD69"/>